<dbReference type="SUPFAM" id="SSF53335">
    <property type="entry name" value="S-adenosyl-L-methionine-dependent methyltransferases"/>
    <property type="match status" value="1"/>
</dbReference>
<dbReference type="InterPro" id="IPR013216">
    <property type="entry name" value="Methyltransf_11"/>
</dbReference>
<dbReference type="PANTHER" id="PTHR44742">
    <property type="match status" value="1"/>
</dbReference>
<protein>
    <recommendedName>
        <fullName evidence="2">Methyltransferase type 11 domain-containing protein</fullName>
    </recommendedName>
</protein>
<dbReference type="KEGG" id="marq:MARGE09_P3362"/>
<name>A0AAN1WKA0_9GAMM</name>
<organism evidence="3 4">
    <name type="scientific">Marinagarivorans cellulosilyticus</name>
    <dbReference type="NCBI Taxonomy" id="2721545"/>
    <lineage>
        <taxon>Bacteria</taxon>
        <taxon>Pseudomonadati</taxon>
        <taxon>Pseudomonadota</taxon>
        <taxon>Gammaproteobacteria</taxon>
        <taxon>Cellvibrionales</taxon>
        <taxon>Cellvibrionaceae</taxon>
        <taxon>Marinagarivorans</taxon>
    </lineage>
</organism>
<dbReference type="Pfam" id="PF08241">
    <property type="entry name" value="Methyltransf_11"/>
    <property type="match status" value="1"/>
</dbReference>
<dbReference type="EMBL" id="AP023086">
    <property type="protein sequence ID" value="BCD99161.1"/>
    <property type="molecule type" value="Genomic_DNA"/>
</dbReference>
<evidence type="ECO:0000313" key="4">
    <source>
        <dbReference type="Proteomes" id="UP001320119"/>
    </source>
</evidence>
<evidence type="ECO:0000256" key="1">
    <source>
        <dbReference type="SAM" id="MobiDB-lite"/>
    </source>
</evidence>
<proteinExistence type="predicted"/>
<dbReference type="PANTHER" id="PTHR44742:SF2">
    <property type="entry name" value="24-METHYLENESTEROL C-METHYLTRANSFERASE 2"/>
    <property type="match status" value="1"/>
</dbReference>
<sequence>MTHLHLPKFLRVNNPSEQAWRQPKETRNKQQADTNTAQQNAQRISSYYAQTSDGYRDWSQKLNMHFGTYEWGINPFNLESMLENTNRKVINSLQLKGSRNRLLDMGCGLGGTMRFAAQLPAIKHITGVTIAANQVKEAQVISAKQPQHHKLHYVLANYHQTGLPHESFDGAYAIESACHSSESNKESLINEAYRLLKPGSTLALCDGFIKTTAPMNAITHLCYRQTCKHWALGNFPELTATIKAMESSGFEEIHVQDLSWRVLPSALYIPWMVLRYGTQLLLQADRNPEHWHHLLAPAWGLALACNRMRFGYYCVSAKKPQT</sequence>
<feature type="domain" description="Methyltransferase type 11" evidence="2">
    <location>
        <begin position="103"/>
        <end position="203"/>
    </location>
</feature>
<feature type="compositionally biased region" description="Low complexity" evidence="1">
    <location>
        <begin position="31"/>
        <end position="42"/>
    </location>
</feature>
<dbReference type="Gene3D" id="3.40.50.150">
    <property type="entry name" value="Vaccinia Virus protein VP39"/>
    <property type="match status" value="1"/>
</dbReference>
<dbReference type="Proteomes" id="UP001320119">
    <property type="component" value="Chromosome"/>
</dbReference>
<reference evidence="3 4" key="1">
    <citation type="journal article" date="2022" name="IScience">
        <title>An ultrasensitive nanofiber-based assay for enzymatic hydrolysis and deep-sea microbial degradation of cellulose.</title>
        <authorList>
            <person name="Tsudome M."/>
            <person name="Tachioka M."/>
            <person name="Miyazaki M."/>
            <person name="Uchimura K."/>
            <person name="Tsuda M."/>
            <person name="Takaki Y."/>
            <person name="Deguchi S."/>
        </authorList>
    </citation>
    <scope>NUCLEOTIDE SEQUENCE [LARGE SCALE GENOMIC DNA]</scope>
    <source>
        <strain evidence="3 4">GE09</strain>
    </source>
</reference>
<dbReference type="GO" id="GO:0008757">
    <property type="term" value="F:S-adenosylmethionine-dependent methyltransferase activity"/>
    <property type="evidence" value="ECO:0007669"/>
    <property type="project" value="InterPro"/>
</dbReference>
<feature type="region of interest" description="Disordered" evidence="1">
    <location>
        <begin position="16"/>
        <end position="42"/>
    </location>
</feature>
<gene>
    <name evidence="3" type="ORF">MARGE09_P3362</name>
</gene>
<dbReference type="AlphaFoldDB" id="A0AAN1WKA0"/>
<dbReference type="InterPro" id="IPR029063">
    <property type="entry name" value="SAM-dependent_MTases_sf"/>
</dbReference>
<accession>A0AAN1WKA0</accession>
<dbReference type="RefSeq" id="WP_236984140.1">
    <property type="nucleotide sequence ID" value="NZ_AP023086.1"/>
</dbReference>
<dbReference type="CDD" id="cd02440">
    <property type="entry name" value="AdoMet_MTases"/>
    <property type="match status" value="1"/>
</dbReference>
<evidence type="ECO:0000313" key="3">
    <source>
        <dbReference type="EMBL" id="BCD99161.1"/>
    </source>
</evidence>
<evidence type="ECO:0000259" key="2">
    <source>
        <dbReference type="Pfam" id="PF08241"/>
    </source>
</evidence>
<keyword evidence="4" id="KW-1185">Reference proteome</keyword>